<keyword evidence="4" id="KW-0808">Transferase</keyword>
<dbReference type="EMBL" id="AP012159">
    <property type="protein sequence ID" value="BAK84137.1"/>
    <property type="molecule type" value="Genomic_DNA"/>
</dbReference>
<organism evidence="4 5">
    <name type="scientific">Komagataeibacter medellinensis (strain NBRC 3288 / BCRC 11682 / LMG 1693 / Kondo 51)</name>
    <name type="common">Gluconacetobacter medellinensis</name>
    <dbReference type="NCBI Taxonomy" id="634177"/>
    <lineage>
        <taxon>Bacteria</taxon>
        <taxon>Pseudomonadati</taxon>
        <taxon>Pseudomonadota</taxon>
        <taxon>Alphaproteobacteria</taxon>
        <taxon>Acetobacterales</taxon>
        <taxon>Acetobacteraceae</taxon>
        <taxon>Komagataeibacter</taxon>
    </lineage>
</organism>
<protein>
    <recommendedName>
        <fullName evidence="2">arginine deiminase</fullName>
        <ecNumber evidence="2">3.5.3.6</ecNumber>
    </recommendedName>
</protein>
<dbReference type="STRING" id="634177.GLX_17250"/>
<sequence>MSKDCEGMVTDRRFMDSETGQLEDVLLCRPDHYSWIPSNDIAIQSMANGAKLDHVALKAQFDGLVALLRAEQVTCHFLTPHAGMPYQVYTRDSSQTTPFGTVVTSLVRPERQAETGPVRDFYGDGGIWKTCTQGHIEGGDIHIIRPGLLAVGVSGGRTDEAGAAKFISWFEDAGWTCRMIRFPEHYLHLDVIFTMVTADLAIALVDALDSADVAWLRAQGIRLLSVTYAEAMRDMGCNVLSLGGGRVVSPKHCIRINQMLRAEGLRVLEPELDQFSQGGGSIHCMTMPLRRRPLLPG</sequence>
<dbReference type="GO" id="GO:0016990">
    <property type="term" value="F:arginine deiminase activity"/>
    <property type="evidence" value="ECO:0007669"/>
    <property type="project" value="UniProtKB-EC"/>
</dbReference>
<proteinExistence type="predicted"/>
<evidence type="ECO:0000256" key="1">
    <source>
        <dbReference type="ARBA" id="ARBA00005213"/>
    </source>
</evidence>
<evidence type="ECO:0000313" key="4">
    <source>
        <dbReference type="EMBL" id="BAK84137.1"/>
    </source>
</evidence>
<dbReference type="PANTHER" id="PTHR47271">
    <property type="entry name" value="ARGININE DEIMINASE"/>
    <property type="match status" value="1"/>
</dbReference>
<dbReference type="HOGENOM" id="CLU_057463_2_0_5"/>
<dbReference type="PATRIC" id="fig|634177.7.peg.1969"/>
<comment type="catalytic activity">
    <reaction evidence="3">
        <text>L-arginine + H2O = L-citrulline + NH4(+)</text>
        <dbReference type="Rhea" id="RHEA:19597"/>
        <dbReference type="ChEBI" id="CHEBI:15377"/>
        <dbReference type="ChEBI" id="CHEBI:28938"/>
        <dbReference type="ChEBI" id="CHEBI:32682"/>
        <dbReference type="ChEBI" id="CHEBI:57743"/>
        <dbReference type="EC" id="3.5.3.6"/>
    </reaction>
</comment>
<accession>G2I7P0</accession>
<evidence type="ECO:0000256" key="2">
    <source>
        <dbReference type="ARBA" id="ARBA00012171"/>
    </source>
</evidence>
<dbReference type="Proteomes" id="UP000009044">
    <property type="component" value="Chromosome"/>
</dbReference>
<comment type="pathway">
    <text evidence="1">Amino-acid degradation; L-arginine degradation via ADI pathway; carbamoyl phosphate from L-arginine: step 1/2.</text>
</comment>
<gene>
    <name evidence="4" type="ordered locus">GLX_17250</name>
</gene>
<name>G2I7P0_KOMMN</name>
<dbReference type="EC" id="3.5.3.6" evidence="2"/>
<dbReference type="eggNOG" id="COG1834">
    <property type="taxonomic scope" value="Bacteria"/>
</dbReference>
<dbReference type="SUPFAM" id="SSF55909">
    <property type="entry name" value="Pentein"/>
    <property type="match status" value="1"/>
</dbReference>
<dbReference type="GO" id="GO:0019546">
    <property type="term" value="P:L-arginine deiminase pathway"/>
    <property type="evidence" value="ECO:0007669"/>
    <property type="project" value="TreeGrafter"/>
</dbReference>
<evidence type="ECO:0000313" key="5">
    <source>
        <dbReference type="Proteomes" id="UP000009044"/>
    </source>
</evidence>
<dbReference type="GO" id="GO:0016740">
    <property type="term" value="F:transferase activity"/>
    <property type="evidence" value="ECO:0007669"/>
    <property type="project" value="UniProtKB-KW"/>
</dbReference>
<dbReference type="Pfam" id="PF19420">
    <property type="entry name" value="DDAH_eukar"/>
    <property type="match status" value="1"/>
</dbReference>
<dbReference type="PANTHER" id="PTHR47271:SF2">
    <property type="entry name" value="ARGININE DEIMINASE"/>
    <property type="match status" value="1"/>
</dbReference>
<evidence type="ECO:0000256" key="3">
    <source>
        <dbReference type="ARBA" id="ARBA00049429"/>
    </source>
</evidence>
<dbReference type="AlphaFoldDB" id="G2I7P0"/>
<reference evidence="5" key="1">
    <citation type="journal article" date="2011" name="J. Bacteriol.">
        <title>Complete genome sequence of NBRC 3288, a unique cellulose-nonproducing strain of Gluconacetobacter xylinus isolated from vinegar.</title>
        <authorList>
            <person name="Ogino H."/>
            <person name="Azuma Y."/>
            <person name="Hosoyama A."/>
            <person name="Nakazawa H."/>
            <person name="Matsutani M."/>
            <person name="Hasegawa A."/>
            <person name="Otsuyama K."/>
            <person name="Matsushita K."/>
            <person name="Fujita N."/>
            <person name="Shirai M."/>
        </authorList>
    </citation>
    <scope>NUCLEOTIDE SEQUENCE [LARGE SCALE GENOMIC DNA]</scope>
    <source>
        <strain evidence="5">NBRC 3288 / BCRC 11682 / LMG 1693</strain>
    </source>
</reference>
<dbReference type="Gene3D" id="3.75.10.10">
    <property type="entry name" value="L-arginine/glycine Amidinotransferase, Chain A"/>
    <property type="match status" value="1"/>
</dbReference>
<dbReference type="KEGG" id="gxy:GLX_17250"/>